<dbReference type="AlphaFoldDB" id="A0A0A2WG31"/>
<dbReference type="STRING" id="1300345.LF41_271"/>
<proteinExistence type="predicted"/>
<gene>
    <name evidence="1" type="ORF">LF41_271</name>
</gene>
<name>A0A0A2WG31_9GAMM</name>
<organism evidence="1 2">
    <name type="scientific">Lysobacter dokdonensis DS-58</name>
    <dbReference type="NCBI Taxonomy" id="1300345"/>
    <lineage>
        <taxon>Bacteria</taxon>
        <taxon>Pseudomonadati</taxon>
        <taxon>Pseudomonadota</taxon>
        <taxon>Gammaproteobacteria</taxon>
        <taxon>Lysobacterales</taxon>
        <taxon>Lysobacteraceae</taxon>
        <taxon>Noviluteimonas</taxon>
    </lineage>
</organism>
<protein>
    <submittedName>
        <fullName evidence="1">Uncharacterized protein</fullName>
    </submittedName>
</protein>
<reference evidence="1 2" key="1">
    <citation type="submission" date="2014-09" db="EMBL/GenBank/DDBJ databases">
        <title>Genome sequences of Lysobacter dokdonensis DS-58.</title>
        <authorList>
            <person name="Kim J.F."/>
            <person name="Kwak M.-J."/>
        </authorList>
    </citation>
    <scope>NUCLEOTIDE SEQUENCE [LARGE SCALE GENOMIC DNA]</scope>
    <source>
        <strain evidence="1 2">DS-58</strain>
    </source>
</reference>
<dbReference type="Proteomes" id="UP000030518">
    <property type="component" value="Unassembled WGS sequence"/>
</dbReference>
<sequence length="63" mass="7092">MIIVSAVGAWIETPLAVLHGHETDGRGRRSDERRRTLFRRARAGAMMMLRRVRPSFSGNRATG</sequence>
<dbReference type="EMBL" id="JRKJ01000016">
    <property type="protein sequence ID" value="KGQ18738.1"/>
    <property type="molecule type" value="Genomic_DNA"/>
</dbReference>
<evidence type="ECO:0000313" key="2">
    <source>
        <dbReference type="Proteomes" id="UP000030518"/>
    </source>
</evidence>
<comment type="caution">
    <text evidence="1">The sequence shown here is derived from an EMBL/GenBank/DDBJ whole genome shotgun (WGS) entry which is preliminary data.</text>
</comment>
<accession>A0A0A2WG31</accession>
<evidence type="ECO:0000313" key="1">
    <source>
        <dbReference type="EMBL" id="KGQ18738.1"/>
    </source>
</evidence>
<keyword evidence="2" id="KW-1185">Reference proteome</keyword>